<evidence type="ECO:0000256" key="1">
    <source>
        <dbReference type="ARBA" id="ARBA00022723"/>
    </source>
</evidence>
<evidence type="ECO:0000256" key="2">
    <source>
        <dbReference type="ARBA" id="ARBA00023242"/>
    </source>
</evidence>
<dbReference type="SMART" id="SM00066">
    <property type="entry name" value="GAL4"/>
    <property type="match status" value="1"/>
</dbReference>
<feature type="region of interest" description="Disordered" evidence="3">
    <location>
        <begin position="125"/>
        <end position="150"/>
    </location>
</feature>
<dbReference type="SMART" id="SM00906">
    <property type="entry name" value="Fungal_trans"/>
    <property type="match status" value="1"/>
</dbReference>
<feature type="domain" description="Zn(2)-C6 fungal-type" evidence="5">
    <location>
        <begin position="16"/>
        <end position="43"/>
    </location>
</feature>
<dbReference type="OrthoDB" id="6486656at2759"/>
<keyword evidence="4" id="KW-1133">Transmembrane helix</keyword>
<dbReference type="PANTHER" id="PTHR46910">
    <property type="entry name" value="TRANSCRIPTION FACTOR PDR1"/>
    <property type="match status" value="1"/>
</dbReference>
<evidence type="ECO:0000313" key="6">
    <source>
        <dbReference type="EMBL" id="ODV90132.1"/>
    </source>
</evidence>
<dbReference type="GO" id="GO:0003677">
    <property type="term" value="F:DNA binding"/>
    <property type="evidence" value="ECO:0007669"/>
    <property type="project" value="InterPro"/>
</dbReference>
<organism evidence="6 7">
    <name type="scientific">Tortispora caseinolytica NRRL Y-17796</name>
    <dbReference type="NCBI Taxonomy" id="767744"/>
    <lineage>
        <taxon>Eukaryota</taxon>
        <taxon>Fungi</taxon>
        <taxon>Dikarya</taxon>
        <taxon>Ascomycota</taxon>
        <taxon>Saccharomycotina</taxon>
        <taxon>Trigonopsidomycetes</taxon>
        <taxon>Trigonopsidales</taxon>
        <taxon>Trigonopsidaceae</taxon>
        <taxon>Tortispora</taxon>
    </lineage>
</organism>
<keyword evidence="1" id="KW-0479">Metal-binding</keyword>
<dbReference type="InterPro" id="IPR050987">
    <property type="entry name" value="AtrR-like"/>
</dbReference>
<dbReference type="EMBL" id="KV453842">
    <property type="protein sequence ID" value="ODV90132.1"/>
    <property type="molecule type" value="Genomic_DNA"/>
</dbReference>
<feature type="transmembrane region" description="Helical" evidence="4">
    <location>
        <begin position="570"/>
        <end position="592"/>
    </location>
</feature>
<dbReference type="Gene3D" id="4.10.240.10">
    <property type="entry name" value="Zn(2)-C6 fungal-type DNA-binding domain"/>
    <property type="match status" value="1"/>
</dbReference>
<dbReference type="InterPro" id="IPR007219">
    <property type="entry name" value="XnlR_reg_dom"/>
</dbReference>
<proteinExistence type="predicted"/>
<evidence type="ECO:0000259" key="5">
    <source>
        <dbReference type="PROSITE" id="PS50048"/>
    </source>
</evidence>
<evidence type="ECO:0000256" key="3">
    <source>
        <dbReference type="SAM" id="MobiDB-lite"/>
    </source>
</evidence>
<dbReference type="CDD" id="cd00067">
    <property type="entry name" value="GAL4"/>
    <property type="match status" value="1"/>
</dbReference>
<evidence type="ECO:0000256" key="4">
    <source>
        <dbReference type="SAM" id="Phobius"/>
    </source>
</evidence>
<accession>A0A1E4TED8</accession>
<dbReference type="AlphaFoldDB" id="A0A1E4TED8"/>
<dbReference type="Proteomes" id="UP000095023">
    <property type="component" value="Unassembled WGS sequence"/>
</dbReference>
<evidence type="ECO:0000313" key="7">
    <source>
        <dbReference type="Proteomes" id="UP000095023"/>
    </source>
</evidence>
<reference evidence="7" key="1">
    <citation type="submission" date="2016-02" db="EMBL/GenBank/DDBJ databases">
        <title>Comparative genomics of biotechnologically important yeasts.</title>
        <authorList>
            <consortium name="DOE Joint Genome Institute"/>
            <person name="Riley R."/>
            <person name="Haridas S."/>
            <person name="Wolfe K.H."/>
            <person name="Lopes M.R."/>
            <person name="Hittinger C.T."/>
            <person name="Goker M."/>
            <person name="Salamov A."/>
            <person name="Wisecaver J."/>
            <person name="Long T.M."/>
            <person name="Aerts A.L."/>
            <person name="Barry K."/>
            <person name="Choi C."/>
            <person name="Clum A."/>
            <person name="Coughlan A.Y."/>
            <person name="Deshpande S."/>
            <person name="Douglass A.P."/>
            <person name="Hanson S.J."/>
            <person name="Klenk H.-P."/>
            <person name="Labutti K."/>
            <person name="Lapidus A."/>
            <person name="Lindquist E."/>
            <person name="Lipzen A."/>
            <person name="Meier-Kolthoff J.P."/>
            <person name="Ohm R.A."/>
            <person name="Otillar R.P."/>
            <person name="Pangilinan J."/>
            <person name="Peng Y."/>
            <person name="Rokas A."/>
            <person name="Rosa C.A."/>
            <person name="Scheuner C."/>
            <person name="Sibirny A.A."/>
            <person name="Slot J.C."/>
            <person name="Stielow J.B."/>
            <person name="Sun H."/>
            <person name="Kurtzman C.P."/>
            <person name="Blackwell M."/>
            <person name="Jeffries T.W."/>
            <person name="Grigoriev I.V."/>
        </authorList>
    </citation>
    <scope>NUCLEOTIDE SEQUENCE [LARGE SCALE GENOMIC DNA]</scope>
    <source>
        <strain evidence="7">NRRL Y-17796</strain>
    </source>
</reference>
<name>A0A1E4TED8_9ASCO</name>
<dbReference type="Pfam" id="PF00172">
    <property type="entry name" value="Zn_clus"/>
    <property type="match status" value="1"/>
</dbReference>
<dbReference type="CDD" id="cd12148">
    <property type="entry name" value="fungal_TF_MHR"/>
    <property type="match status" value="1"/>
</dbReference>
<dbReference type="InterPro" id="IPR036864">
    <property type="entry name" value="Zn2-C6_fun-type_DNA-bd_sf"/>
</dbReference>
<dbReference type="InterPro" id="IPR001138">
    <property type="entry name" value="Zn2Cys6_DnaBD"/>
</dbReference>
<gene>
    <name evidence="6" type="ORF">CANCADRAFT_1865</name>
</gene>
<dbReference type="GO" id="GO:0008270">
    <property type="term" value="F:zinc ion binding"/>
    <property type="evidence" value="ECO:0007669"/>
    <property type="project" value="InterPro"/>
</dbReference>
<dbReference type="PROSITE" id="PS00463">
    <property type="entry name" value="ZN2_CY6_FUNGAL_1"/>
    <property type="match status" value="1"/>
</dbReference>
<dbReference type="GO" id="GO:0000981">
    <property type="term" value="F:DNA-binding transcription factor activity, RNA polymerase II-specific"/>
    <property type="evidence" value="ECO:0007669"/>
    <property type="project" value="InterPro"/>
</dbReference>
<sequence>MVPILESSECRRVGKACQRCRRLKIRCDSVRPCAMCSRARTECLPSVTKASKPRGRVSRVQSLPGVQPPVIAEFFLSSNTYPEKPQTTSTTSVSTITQVATANSTSTHDDQSVSSAQSYINYANSSTQQLSPPTSAPPFHNTAAAGLYNPIPPQSPEYQSLYEENLFMPFTVLEMTRRVFRLHHSEHLFNADTSSFADINARKQHAMIRVEEFINMELPPKHILDLLFANYFDSMQWFMHIIFEQSIREHYERIVLTKSMDVTDGPIVLLLLAMFAVGCQTMPEGQRADAKFDFGTLEVMLIKRCEERFFAVIRDCCLESVQFCIVFGLFHLYYRSPNMAWSIIGAGLRCALAIRLNLEPPPQFNLLQRESWRCCFWALYTADRYCALAFGCPPGFSDNHIFVKSMFCETPQSFKDYDLLEFHKCKQHLYTLSSVISDSLYQRQSSPSDLLSLESVISDLYIKLQEFKKTVPPILAFENLEDARLTDSAKARKIKMQSLSLQSAYDNVILSLHRPFLLVRAGQAKYNFRFDSQETEAFVTACLARCKEAALRIASASKFPWIIRDTIDSFAISFLSLTLFSAGVALCMFLIIDPLDNAASEIRMSIRNVIEAEQMIADKNKVAKEAISVLHDLRKLAKAKENTLLLRNAGPDEFLDSFQKDPGLRSIFNSPSPESESFQDFQIRNAAISMDPLLNFLGYPMNNTPLKGYQ</sequence>
<protein>
    <recommendedName>
        <fullName evidence="5">Zn(2)-C6 fungal-type domain-containing protein</fullName>
    </recommendedName>
</protein>
<keyword evidence="2" id="KW-0539">Nucleus</keyword>
<keyword evidence="7" id="KW-1185">Reference proteome</keyword>
<keyword evidence="4" id="KW-0812">Transmembrane</keyword>
<dbReference type="Pfam" id="PF04082">
    <property type="entry name" value="Fungal_trans"/>
    <property type="match status" value="1"/>
</dbReference>
<keyword evidence="4" id="KW-0472">Membrane</keyword>
<dbReference type="PROSITE" id="PS50048">
    <property type="entry name" value="ZN2_CY6_FUNGAL_2"/>
    <property type="match status" value="1"/>
</dbReference>
<dbReference type="SUPFAM" id="SSF57701">
    <property type="entry name" value="Zn2/Cys6 DNA-binding domain"/>
    <property type="match status" value="1"/>
</dbReference>
<dbReference type="GO" id="GO:0006351">
    <property type="term" value="P:DNA-templated transcription"/>
    <property type="evidence" value="ECO:0007669"/>
    <property type="project" value="InterPro"/>
</dbReference>
<dbReference type="PANTHER" id="PTHR46910:SF17">
    <property type="entry name" value="SCFA-RELATED"/>
    <property type="match status" value="1"/>
</dbReference>